<dbReference type="Proteomes" id="UP001447188">
    <property type="component" value="Unassembled WGS sequence"/>
</dbReference>
<dbReference type="InterPro" id="IPR001128">
    <property type="entry name" value="Cyt_P450"/>
</dbReference>
<evidence type="ECO:0000313" key="6">
    <source>
        <dbReference type="EMBL" id="KAL0636450.1"/>
    </source>
</evidence>
<sequence>MLPAIYHRRADKADHYVTGSFGKVASVFNIQPHEAHAAARKRIAQPYSMTAVRPIEGLIDSRIIEWTEKLDSDFVKTGKNFDFASWATYLAYDVISEVAFGKPVGFVQRGKDIDGLIQSFHDGLPIFGIMGRLYPLTKWIKKTWISDAYMVPKPGDNTGIGNIMRFRDNMLQERINENNNPSKKVERTDLLQSFLAAKNADGSPMPIEDVKAETLLVLLAGSDTMATSFQALMVYLLTNTRCYEKLLAEIVEKDTLGLLSPIPKYDEILEHLPYYGACIKEAMRMTPAAPNIFPRVVSKDGLNLYGMVVPEGFEVTSNPWISQRDKVVYGEDSESFRPERWLEDPEKAKDMEKYDFTWGYGTRVCLGKNIALLELYKIPVQFFRLFRPELVNKDKPSTYVVAGGVSFHKDLWLNLKRRKCI</sequence>
<dbReference type="PROSITE" id="PS00086">
    <property type="entry name" value="CYTOCHROME_P450"/>
    <property type="match status" value="1"/>
</dbReference>
<evidence type="ECO:0000256" key="2">
    <source>
        <dbReference type="ARBA" id="ARBA00010617"/>
    </source>
</evidence>
<dbReference type="Pfam" id="PF00067">
    <property type="entry name" value="p450"/>
    <property type="match status" value="1"/>
</dbReference>
<keyword evidence="7" id="KW-1185">Reference proteome</keyword>
<name>A0ABR3GKI5_9PEZI</name>
<dbReference type="PANTHER" id="PTHR24305:SF85">
    <property type="entry name" value="P450, PUTATIVE (EUROFUNG)-RELATED"/>
    <property type="match status" value="1"/>
</dbReference>
<keyword evidence="5" id="KW-0503">Monooxygenase</keyword>
<dbReference type="EMBL" id="JBBBZM010000050">
    <property type="protein sequence ID" value="KAL0636450.1"/>
    <property type="molecule type" value="Genomic_DNA"/>
</dbReference>
<dbReference type="InterPro" id="IPR036396">
    <property type="entry name" value="Cyt_P450_sf"/>
</dbReference>
<evidence type="ECO:0000256" key="3">
    <source>
        <dbReference type="ARBA" id="ARBA00022723"/>
    </source>
</evidence>
<dbReference type="InterPro" id="IPR050121">
    <property type="entry name" value="Cytochrome_P450_monoxygenase"/>
</dbReference>
<proteinExistence type="inferred from homology"/>
<comment type="caution">
    <text evidence="6">The sequence shown here is derived from an EMBL/GenBank/DDBJ whole genome shotgun (WGS) entry which is preliminary data.</text>
</comment>
<dbReference type="InterPro" id="IPR017972">
    <property type="entry name" value="Cyt_P450_CS"/>
</dbReference>
<dbReference type="SUPFAM" id="SSF48264">
    <property type="entry name" value="Cytochrome P450"/>
    <property type="match status" value="1"/>
</dbReference>
<dbReference type="Gene3D" id="1.10.630.10">
    <property type="entry name" value="Cytochrome P450"/>
    <property type="match status" value="1"/>
</dbReference>
<keyword evidence="5" id="KW-0349">Heme</keyword>
<dbReference type="InterPro" id="IPR002403">
    <property type="entry name" value="Cyt_P450_E_grp-IV"/>
</dbReference>
<gene>
    <name evidence="6" type="ORF">Q9L58_004599</name>
</gene>
<evidence type="ECO:0000256" key="5">
    <source>
        <dbReference type="RuleBase" id="RU000461"/>
    </source>
</evidence>
<dbReference type="PRINTS" id="PR00465">
    <property type="entry name" value="EP450IV"/>
</dbReference>
<keyword evidence="3 5" id="KW-0479">Metal-binding</keyword>
<comment type="similarity">
    <text evidence="2 5">Belongs to the cytochrome P450 family.</text>
</comment>
<evidence type="ECO:0000313" key="7">
    <source>
        <dbReference type="Proteomes" id="UP001447188"/>
    </source>
</evidence>
<dbReference type="CDD" id="cd11060">
    <property type="entry name" value="CYP57A1-like"/>
    <property type="match status" value="1"/>
</dbReference>
<dbReference type="PANTHER" id="PTHR24305">
    <property type="entry name" value="CYTOCHROME P450"/>
    <property type="match status" value="1"/>
</dbReference>
<organism evidence="6 7">
    <name type="scientific">Discina gigas</name>
    <dbReference type="NCBI Taxonomy" id="1032678"/>
    <lineage>
        <taxon>Eukaryota</taxon>
        <taxon>Fungi</taxon>
        <taxon>Dikarya</taxon>
        <taxon>Ascomycota</taxon>
        <taxon>Pezizomycotina</taxon>
        <taxon>Pezizomycetes</taxon>
        <taxon>Pezizales</taxon>
        <taxon>Discinaceae</taxon>
        <taxon>Discina</taxon>
    </lineage>
</organism>
<keyword evidence="5" id="KW-0560">Oxidoreductase</keyword>
<evidence type="ECO:0008006" key="8">
    <source>
        <dbReference type="Google" id="ProtNLM"/>
    </source>
</evidence>
<evidence type="ECO:0000256" key="1">
    <source>
        <dbReference type="ARBA" id="ARBA00001971"/>
    </source>
</evidence>
<evidence type="ECO:0000256" key="4">
    <source>
        <dbReference type="ARBA" id="ARBA00023004"/>
    </source>
</evidence>
<dbReference type="PRINTS" id="PR00385">
    <property type="entry name" value="P450"/>
</dbReference>
<comment type="cofactor">
    <cofactor evidence="1">
        <name>heme</name>
        <dbReference type="ChEBI" id="CHEBI:30413"/>
    </cofactor>
</comment>
<keyword evidence="4 5" id="KW-0408">Iron</keyword>
<reference evidence="6 7" key="1">
    <citation type="submission" date="2024-02" db="EMBL/GenBank/DDBJ databases">
        <title>Discinaceae phylogenomics.</title>
        <authorList>
            <person name="Dirks A.C."/>
            <person name="James T.Y."/>
        </authorList>
    </citation>
    <scope>NUCLEOTIDE SEQUENCE [LARGE SCALE GENOMIC DNA]</scope>
    <source>
        <strain evidence="6 7">ACD0624</strain>
    </source>
</reference>
<accession>A0ABR3GKI5</accession>
<protein>
    <recommendedName>
        <fullName evidence="8">Cytochrome P450 monooxygenase</fullName>
    </recommendedName>
</protein>